<dbReference type="GO" id="GO:0048284">
    <property type="term" value="P:organelle fusion"/>
    <property type="evidence" value="ECO:0007669"/>
    <property type="project" value="TreeGrafter"/>
</dbReference>
<evidence type="ECO:0008006" key="7">
    <source>
        <dbReference type="Google" id="ProtNLM"/>
    </source>
</evidence>
<evidence type="ECO:0000256" key="1">
    <source>
        <dbReference type="ARBA" id="ARBA00022723"/>
    </source>
</evidence>
<accession>A0A2N9EWD6</accession>
<dbReference type="EMBL" id="OIVN01000358">
    <property type="protein sequence ID" value="SPC78971.1"/>
    <property type="molecule type" value="Genomic_DNA"/>
</dbReference>
<sequence length="785" mass="88536">MESGRQVFTVDLLERYAAKGRGVITCMAAGNDVILLGTSKGWLIRHDFGVGDSYEFDLSMGRPGEQSIHTVFVDPGGSHCIATIVGSGGVDTFYTHAKWTKPRVLGKLKGLVVNAVAWNRQQITEASTKEVILGTDNGQLHEIAVDEKDKKEKYIKFLFQLAELPQAFMDLQMETASIINGTRYYVMAVTPTRLYSFTGFGSLETVFASYLDRAVHFMELPGEIPNSELHFYIKQRRAVHFAWLSGAGIYHGGLNFGAQHSSTNGDENFVENKALLDYSKLSEGAEAVKPSSMAVSEFHFLLLIGNKVKVVNRISEHIIEELQFDQSSESVSRGIIGLCSDATAGLFYAYDQNSVFQVSVNDEGRDMWKVYLDMNEYAAALANCRDPLRRDQVYLVQAEAAFVSKDYLRAASFFAKVNSLSLYLILSLYLRVLPLMYLGLPLGVFFKASSVWNPILEKIERRLTGWKKLYLSKGGRLTLLKSMLASLPTYYLSLFTIPKHVAARIERLQRNFLWGAQGGLGVRKVEVINRALLGKWLWRFGREDSHLWRKVIVDKYGLEWGGWISKIPKGTHGCSLWKGILTGCDFFSQQVELVAGVGSRIRFWHDNWCGDVTLKNMFPVLYACSSSKNASLASCLTSSSVGEGRAWHITFIRDFNDWEVEEVLAFFNFIQSKIPSHAEPDEMRWKLHSSGVLDTKSLYQAIAGKCDIKFPWKAICRVKAPRRVSFFMWSAAWGKILTCDNLMRRGFTMVGWCWGNRKPSIGSLYFCFRFVELGPMFLWGYVGVP</sequence>
<dbReference type="InterPro" id="IPR007810">
    <property type="entry name" value="Pep3/Vps18_beta-prop"/>
</dbReference>
<evidence type="ECO:0000259" key="4">
    <source>
        <dbReference type="Pfam" id="PF05131"/>
    </source>
</evidence>
<gene>
    <name evidence="6" type="ORF">FSB_LOCUS6853</name>
</gene>
<reference evidence="6" key="1">
    <citation type="submission" date="2018-02" db="EMBL/GenBank/DDBJ databases">
        <authorList>
            <person name="Cohen D.B."/>
            <person name="Kent A.D."/>
        </authorList>
    </citation>
    <scope>NUCLEOTIDE SEQUENCE</scope>
</reference>
<organism evidence="6">
    <name type="scientific">Fagus sylvatica</name>
    <name type="common">Beechnut</name>
    <dbReference type="NCBI Taxonomy" id="28930"/>
    <lineage>
        <taxon>Eukaryota</taxon>
        <taxon>Viridiplantae</taxon>
        <taxon>Streptophyta</taxon>
        <taxon>Embryophyta</taxon>
        <taxon>Tracheophyta</taxon>
        <taxon>Spermatophyta</taxon>
        <taxon>Magnoliopsida</taxon>
        <taxon>eudicotyledons</taxon>
        <taxon>Gunneridae</taxon>
        <taxon>Pentapetalae</taxon>
        <taxon>rosids</taxon>
        <taxon>fabids</taxon>
        <taxon>Fagales</taxon>
        <taxon>Fagaceae</taxon>
        <taxon>Fagus</taxon>
    </lineage>
</organism>
<evidence type="ECO:0000313" key="6">
    <source>
        <dbReference type="EMBL" id="SPC78971.1"/>
    </source>
</evidence>
<feature type="domain" description="Pep3/Vps18 beta-propeller" evidence="4">
    <location>
        <begin position="18"/>
        <end position="360"/>
    </location>
</feature>
<proteinExistence type="predicted"/>
<dbReference type="Pfam" id="PF05131">
    <property type="entry name" value="Pep3_Vps18"/>
    <property type="match status" value="1"/>
</dbReference>
<evidence type="ECO:0000256" key="3">
    <source>
        <dbReference type="ARBA" id="ARBA00022833"/>
    </source>
</evidence>
<dbReference type="PANTHER" id="PTHR23323">
    <property type="entry name" value="VACUOLAR PROTEIN SORTING-ASSOCIATED PROTEIN"/>
    <property type="match status" value="1"/>
</dbReference>
<dbReference type="GO" id="GO:0005768">
    <property type="term" value="C:endosome"/>
    <property type="evidence" value="ECO:0007669"/>
    <property type="project" value="TreeGrafter"/>
</dbReference>
<dbReference type="PANTHER" id="PTHR23323:SF26">
    <property type="entry name" value="VACUOLAR PROTEIN SORTING-ASSOCIATED PROTEIN 18 HOMOLOG"/>
    <property type="match status" value="1"/>
</dbReference>
<evidence type="ECO:0000259" key="5">
    <source>
        <dbReference type="Pfam" id="PF13966"/>
    </source>
</evidence>
<dbReference type="InterPro" id="IPR026960">
    <property type="entry name" value="RVT-Znf"/>
</dbReference>
<protein>
    <recommendedName>
        <fullName evidence="7">Reverse transcriptase zinc-binding domain-containing protein</fullName>
    </recommendedName>
</protein>
<dbReference type="GO" id="GO:0008270">
    <property type="term" value="F:zinc ion binding"/>
    <property type="evidence" value="ECO:0007669"/>
    <property type="project" value="UniProtKB-KW"/>
</dbReference>
<keyword evidence="1" id="KW-0479">Metal-binding</keyword>
<dbReference type="GO" id="GO:0030897">
    <property type="term" value="C:HOPS complex"/>
    <property type="evidence" value="ECO:0007669"/>
    <property type="project" value="TreeGrafter"/>
</dbReference>
<dbReference type="GO" id="GO:0007032">
    <property type="term" value="P:endosome organization"/>
    <property type="evidence" value="ECO:0007669"/>
    <property type="project" value="TreeGrafter"/>
</dbReference>
<keyword evidence="3" id="KW-0862">Zinc</keyword>
<dbReference type="GO" id="GO:0007033">
    <property type="term" value="P:vacuole organization"/>
    <property type="evidence" value="ECO:0007669"/>
    <property type="project" value="TreeGrafter"/>
</dbReference>
<dbReference type="Pfam" id="PF13966">
    <property type="entry name" value="zf-RVT"/>
    <property type="match status" value="1"/>
</dbReference>
<keyword evidence="2" id="KW-0863">Zinc-finger</keyword>
<dbReference type="GO" id="GO:0006904">
    <property type="term" value="P:vesicle docking involved in exocytosis"/>
    <property type="evidence" value="ECO:0007669"/>
    <property type="project" value="TreeGrafter"/>
</dbReference>
<dbReference type="AlphaFoldDB" id="A0A2N9EWD6"/>
<evidence type="ECO:0000256" key="2">
    <source>
        <dbReference type="ARBA" id="ARBA00022771"/>
    </source>
</evidence>
<dbReference type="GO" id="GO:0030674">
    <property type="term" value="F:protein-macromolecule adaptor activity"/>
    <property type="evidence" value="ECO:0007669"/>
    <property type="project" value="TreeGrafter"/>
</dbReference>
<name>A0A2N9EWD6_FAGSY</name>
<feature type="domain" description="Reverse transcriptase zinc-binding" evidence="5">
    <location>
        <begin position="695"/>
        <end position="754"/>
    </location>
</feature>